<sequence length="289" mass="31476">AIIAVVILPFLPNISITLNSIPFVSQFMRSYRIDLSIWKSLELINPFKTWLIVAIITGVDLIGYILEKMFGKGRGLIISSFIGGFVSSTATTQSLAVQSKKGEDVNAVLTAAFLATFASFFSLFLVILPINPLFTFTILPTLSILIISFGIASMIFLPKNHENTTTKILHPQDKTIFSIKPALFFAILFITIKIVSSVALIIYGSQGFLITAAIAGFTGVDAITINIADLSKGAISLKTAILAFIMVNAVNLLAKTFFIFLQGKREFAIKFGVMALSIIILSFAGMWFV</sequence>
<name>A0A2M7TW05_9BACT</name>
<keyword evidence="1" id="KW-1133">Transmembrane helix</keyword>
<dbReference type="PANTHER" id="PTHR39084:SF1">
    <property type="entry name" value="DUF4010 DOMAIN-CONTAINING PROTEIN"/>
    <property type="match status" value="1"/>
</dbReference>
<keyword evidence="1" id="KW-0472">Membrane</keyword>
<feature type="transmembrane region" description="Helical" evidence="1">
    <location>
        <begin position="208"/>
        <end position="228"/>
    </location>
</feature>
<dbReference type="PANTHER" id="PTHR39084">
    <property type="entry name" value="MEMBRANE PROTEIN-RELATED"/>
    <property type="match status" value="1"/>
</dbReference>
<feature type="non-terminal residue" evidence="3">
    <location>
        <position position="1"/>
    </location>
</feature>
<evidence type="ECO:0000256" key="1">
    <source>
        <dbReference type="SAM" id="Phobius"/>
    </source>
</evidence>
<evidence type="ECO:0000259" key="2">
    <source>
        <dbReference type="Pfam" id="PF13194"/>
    </source>
</evidence>
<dbReference type="InterPro" id="IPR025105">
    <property type="entry name" value="DUF4010"/>
</dbReference>
<gene>
    <name evidence="3" type="ORF">COY16_05525</name>
</gene>
<protein>
    <recommendedName>
        <fullName evidence="2">DUF4010 domain-containing protein</fullName>
    </recommendedName>
</protein>
<dbReference type="AlphaFoldDB" id="A0A2M7TW05"/>
<accession>A0A2M7TW05</accession>
<proteinExistence type="predicted"/>
<feature type="transmembrane region" description="Helical" evidence="1">
    <location>
        <begin position="136"/>
        <end position="157"/>
    </location>
</feature>
<feature type="transmembrane region" description="Helical" evidence="1">
    <location>
        <begin position="49"/>
        <end position="66"/>
    </location>
</feature>
<comment type="caution">
    <text evidence="3">The sequence shown here is derived from an EMBL/GenBank/DDBJ whole genome shotgun (WGS) entry which is preliminary data.</text>
</comment>
<feature type="domain" description="DUF4010" evidence="2">
    <location>
        <begin position="55"/>
        <end position="261"/>
    </location>
</feature>
<feature type="transmembrane region" description="Helical" evidence="1">
    <location>
        <begin position="108"/>
        <end position="130"/>
    </location>
</feature>
<organism evidence="3 4">
    <name type="scientific">Candidatus Roizmanbacteria bacterium CG_4_10_14_0_2_um_filter_39_13</name>
    <dbReference type="NCBI Taxonomy" id="1974825"/>
    <lineage>
        <taxon>Bacteria</taxon>
        <taxon>Candidatus Roizmaniibacteriota</taxon>
    </lineage>
</organism>
<feature type="transmembrane region" description="Helical" evidence="1">
    <location>
        <begin position="240"/>
        <end position="261"/>
    </location>
</feature>
<dbReference type="Pfam" id="PF13194">
    <property type="entry name" value="DUF4010"/>
    <property type="match status" value="1"/>
</dbReference>
<dbReference type="Proteomes" id="UP000228503">
    <property type="component" value="Unassembled WGS sequence"/>
</dbReference>
<reference evidence="4" key="1">
    <citation type="submission" date="2017-09" db="EMBL/GenBank/DDBJ databases">
        <title>Depth-based differentiation of microbial function through sediment-hosted aquifers and enrichment of novel symbionts in the deep terrestrial subsurface.</title>
        <authorList>
            <person name="Probst A.J."/>
            <person name="Ladd B."/>
            <person name="Jarett J.K."/>
            <person name="Geller-Mcgrath D.E."/>
            <person name="Sieber C.M.K."/>
            <person name="Emerson J.B."/>
            <person name="Anantharaman K."/>
            <person name="Thomas B.C."/>
            <person name="Malmstrom R."/>
            <person name="Stieglmeier M."/>
            <person name="Klingl A."/>
            <person name="Woyke T."/>
            <person name="Ryan C.M."/>
            <person name="Banfield J.F."/>
        </authorList>
    </citation>
    <scope>NUCLEOTIDE SEQUENCE [LARGE SCALE GENOMIC DNA]</scope>
</reference>
<feature type="transmembrane region" description="Helical" evidence="1">
    <location>
        <begin position="78"/>
        <end position="96"/>
    </location>
</feature>
<keyword evidence="1" id="KW-0812">Transmembrane</keyword>
<feature type="transmembrane region" description="Helical" evidence="1">
    <location>
        <begin position="6"/>
        <end position="28"/>
    </location>
</feature>
<dbReference type="EMBL" id="PFOB01000069">
    <property type="protein sequence ID" value="PIZ61965.1"/>
    <property type="molecule type" value="Genomic_DNA"/>
</dbReference>
<feature type="transmembrane region" description="Helical" evidence="1">
    <location>
        <begin position="267"/>
        <end position="288"/>
    </location>
</feature>
<evidence type="ECO:0000313" key="4">
    <source>
        <dbReference type="Proteomes" id="UP000228503"/>
    </source>
</evidence>
<evidence type="ECO:0000313" key="3">
    <source>
        <dbReference type="EMBL" id="PIZ61965.1"/>
    </source>
</evidence>
<feature type="transmembrane region" description="Helical" evidence="1">
    <location>
        <begin position="182"/>
        <end position="202"/>
    </location>
</feature>